<protein>
    <submittedName>
        <fullName evidence="2">Uncharacterized protein</fullName>
    </submittedName>
</protein>
<feature type="transmembrane region" description="Helical" evidence="1">
    <location>
        <begin position="103"/>
        <end position="121"/>
    </location>
</feature>
<evidence type="ECO:0000313" key="3">
    <source>
        <dbReference type="Proteomes" id="UP000291142"/>
    </source>
</evidence>
<keyword evidence="1" id="KW-0472">Membrane</keyword>
<dbReference type="AlphaFoldDB" id="A0A4Q9FFW2"/>
<dbReference type="EMBL" id="SIRT01000002">
    <property type="protein sequence ID" value="TBN05497.1"/>
    <property type="molecule type" value="Genomic_DNA"/>
</dbReference>
<keyword evidence="3" id="KW-1185">Reference proteome</keyword>
<feature type="transmembrane region" description="Helical" evidence="1">
    <location>
        <begin position="20"/>
        <end position="36"/>
    </location>
</feature>
<reference evidence="2 3" key="1">
    <citation type="submission" date="2019-02" db="EMBL/GenBank/DDBJ databases">
        <title>Hyunsoonleella sp., isolated from marine sediment.</title>
        <authorList>
            <person name="Liu B.-T."/>
        </authorList>
    </citation>
    <scope>NUCLEOTIDE SEQUENCE [LARGE SCALE GENOMIC DNA]</scope>
    <source>
        <strain evidence="2 3">T58</strain>
    </source>
</reference>
<gene>
    <name evidence="2" type="ORF">EYD45_04255</name>
</gene>
<evidence type="ECO:0000256" key="1">
    <source>
        <dbReference type="SAM" id="Phobius"/>
    </source>
</evidence>
<sequence length="164" mass="18653">MDFIEYINTWVKSELIQGKIMIAFGVLILVVFISIIKSQNEFLRGALIPLGLLIFILIGYGSYILYSRSAHAKESIALFQESKTDGIVKEETKHINDNKAGKLLMRIYPILAIVAIATLFFRFSAYYRGMAIGFALLFLSFYVIDNGFVSRSDAFLDFLKTYSY</sequence>
<feature type="transmembrane region" description="Helical" evidence="1">
    <location>
        <begin position="42"/>
        <end position="66"/>
    </location>
</feature>
<accession>A0A4Q9FFW2</accession>
<dbReference type="RefSeq" id="WP_130963114.1">
    <property type="nucleotide sequence ID" value="NZ_SIRT01000002.1"/>
</dbReference>
<organism evidence="2 3">
    <name type="scientific">Hyunsoonleella flava</name>
    <dbReference type="NCBI Taxonomy" id="2527939"/>
    <lineage>
        <taxon>Bacteria</taxon>
        <taxon>Pseudomonadati</taxon>
        <taxon>Bacteroidota</taxon>
        <taxon>Flavobacteriia</taxon>
        <taxon>Flavobacteriales</taxon>
        <taxon>Flavobacteriaceae</taxon>
    </lineage>
</organism>
<comment type="caution">
    <text evidence="2">The sequence shown here is derived from an EMBL/GenBank/DDBJ whole genome shotgun (WGS) entry which is preliminary data.</text>
</comment>
<feature type="transmembrane region" description="Helical" evidence="1">
    <location>
        <begin position="127"/>
        <end position="144"/>
    </location>
</feature>
<name>A0A4Q9FFW2_9FLAO</name>
<keyword evidence="1" id="KW-1133">Transmembrane helix</keyword>
<proteinExistence type="predicted"/>
<evidence type="ECO:0000313" key="2">
    <source>
        <dbReference type="EMBL" id="TBN05497.1"/>
    </source>
</evidence>
<dbReference type="Proteomes" id="UP000291142">
    <property type="component" value="Unassembled WGS sequence"/>
</dbReference>
<keyword evidence="1" id="KW-0812">Transmembrane</keyword>
<dbReference type="OrthoDB" id="981489at2"/>